<dbReference type="Proteomes" id="UP000294813">
    <property type="component" value="Unassembled WGS sequence"/>
</dbReference>
<evidence type="ECO:0000313" key="3">
    <source>
        <dbReference type="EMBL" id="TCP62623.1"/>
    </source>
</evidence>
<dbReference type="OrthoDB" id="9777685at2"/>
<reference evidence="3 4" key="1">
    <citation type="submission" date="2019-03" db="EMBL/GenBank/DDBJ databases">
        <title>Genomic Encyclopedia of Type Strains, Phase IV (KMG-IV): sequencing the most valuable type-strain genomes for metagenomic binning, comparative biology and taxonomic classification.</title>
        <authorList>
            <person name="Goeker M."/>
        </authorList>
    </citation>
    <scope>NUCLEOTIDE SEQUENCE [LARGE SCALE GENOMIC DNA]</scope>
    <source>
        <strain evidence="3 4">DSM 11170</strain>
    </source>
</reference>
<dbReference type="Pfam" id="PF02754">
    <property type="entry name" value="CCG"/>
    <property type="match status" value="2"/>
</dbReference>
<keyword evidence="1" id="KW-0560">Oxidoreductase</keyword>
<dbReference type="Gene3D" id="3.40.50.11810">
    <property type="match status" value="1"/>
</dbReference>
<feature type="domain" description="Cysteine-rich" evidence="2">
    <location>
        <begin position="4"/>
        <end position="85"/>
    </location>
</feature>
<dbReference type="GO" id="GO:0016491">
    <property type="term" value="F:oxidoreductase activity"/>
    <property type="evidence" value="ECO:0007669"/>
    <property type="project" value="UniProtKB-KW"/>
</dbReference>
<gene>
    <name evidence="3" type="ORF">EDD73_12041</name>
</gene>
<keyword evidence="4" id="KW-1185">Reference proteome</keyword>
<sequence>MRYGYYPGCSLTGTGIEYGLSADAVIRHLNMDMKEIRDWNCCGASSAHNHDPLLSIALPARNLALAEQQGFREVAVPCAACYQRIKAAEVAARDPLKRREMEEVIEEELSGAIVARSLLEIMVHDIDDSALAAQIRRPLQGLKVACYYGCLLVKPRAIAMDEAENPMTMDHLMERLGATPVEWGYKTECCGGSLTLTRPDTGVQMTAEVLKYAKLAGADCVVTPCPLCTSNLDMRQGTAEKKLGRSLGLPIYYFTELMGFAFGLPMKTLGLDRHFVEATGLLQSLPVPASG</sequence>
<feature type="domain" description="Cysteine-rich" evidence="2">
    <location>
        <begin position="144"/>
        <end position="233"/>
    </location>
</feature>
<dbReference type="AlphaFoldDB" id="A0A4R2RHZ1"/>
<evidence type="ECO:0000256" key="1">
    <source>
        <dbReference type="ARBA" id="ARBA00023002"/>
    </source>
</evidence>
<name>A0A4R2RHZ1_9FIRM</name>
<evidence type="ECO:0000313" key="4">
    <source>
        <dbReference type="Proteomes" id="UP000294813"/>
    </source>
</evidence>
<dbReference type="InterPro" id="IPR051278">
    <property type="entry name" value="HdrB/HdrD_reductase"/>
</dbReference>
<organism evidence="3 4">
    <name type="scientific">Heliophilum fasciatum</name>
    <dbReference type="NCBI Taxonomy" id="35700"/>
    <lineage>
        <taxon>Bacteria</taxon>
        <taxon>Bacillati</taxon>
        <taxon>Bacillota</taxon>
        <taxon>Clostridia</taxon>
        <taxon>Eubacteriales</taxon>
        <taxon>Heliobacteriaceae</taxon>
        <taxon>Heliophilum</taxon>
    </lineage>
</organism>
<dbReference type="PANTHER" id="PTHR42947:SF1">
    <property type="entry name" value="COB--COM HETERODISULFIDE REDUCTASE SUBUNIT B 1"/>
    <property type="match status" value="1"/>
</dbReference>
<protein>
    <submittedName>
        <fullName evidence="3">Heterodisulfide reductase subunit B</fullName>
    </submittedName>
</protein>
<dbReference type="RefSeq" id="WP_131919795.1">
    <property type="nucleotide sequence ID" value="NZ_JAOQNU010000019.1"/>
</dbReference>
<dbReference type="InterPro" id="IPR004017">
    <property type="entry name" value="Cys_rich_dom"/>
</dbReference>
<accession>A0A4R2RHZ1</accession>
<comment type="caution">
    <text evidence="3">The sequence shown here is derived from an EMBL/GenBank/DDBJ whole genome shotgun (WGS) entry which is preliminary data.</text>
</comment>
<dbReference type="Gene3D" id="1.20.1050.140">
    <property type="match status" value="1"/>
</dbReference>
<evidence type="ECO:0000259" key="2">
    <source>
        <dbReference type="Pfam" id="PF02754"/>
    </source>
</evidence>
<dbReference type="PANTHER" id="PTHR42947">
    <property type="entry name" value="COB--COM HETERODISULFIDE REDUCTASE SUBUNIT B 1"/>
    <property type="match status" value="1"/>
</dbReference>
<proteinExistence type="predicted"/>
<dbReference type="EMBL" id="SLXT01000020">
    <property type="protein sequence ID" value="TCP62623.1"/>
    <property type="molecule type" value="Genomic_DNA"/>
</dbReference>